<dbReference type="AlphaFoldDB" id="A0A0S1B1S1"/>
<sequence length="121" mass="13044">MSGLRLHPVYRVTVFVPPAHLQALKRGILAVDDLAAGGYAHGMWESAPGREQFRALPGTASVVGEVGELVSEPSVRLEFCLPRGVPGDRARLQRVLDQGIAAHHPWNSPAVFVEALEFATP</sequence>
<dbReference type="InterPro" id="IPR036069">
    <property type="entry name" value="DUF34/NIF3_sf"/>
</dbReference>
<accession>A0A0S1B1S1</accession>
<gene>
    <name evidence="1" type="ORF">AOT14_26260</name>
</gene>
<proteinExistence type="predicted"/>
<evidence type="ECO:0000313" key="2">
    <source>
        <dbReference type="Proteomes" id="UP000061010"/>
    </source>
</evidence>
<organism evidence="1 2">
    <name type="scientific">Stenotrophomonas acidaminiphila</name>
    <dbReference type="NCBI Taxonomy" id="128780"/>
    <lineage>
        <taxon>Bacteria</taxon>
        <taxon>Pseudomonadati</taxon>
        <taxon>Pseudomonadota</taxon>
        <taxon>Gammaproteobacteria</taxon>
        <taxon>Lysobacterales</taxon>
        <taxon>Lysobacteraceae</taxon>
        <taxon>Stenotrophomonas</taxon>
    </lineage>
</organism>
<evidence type="ECO:0000313" key="1">
    <source>
        <dbReference type="EMBL" id="ALJ28986.1"/>
    </source>
</evidence>
<dbReference type="RefSeq" id="WP_225546637.1">
    <property type="nucleotide sequence ID" value="NZ_CP043570.1"/>
</dbReference>
<protein>
    <submittedName>
        <fullName evidence="1">NGG1p interacting factor 3 protein, NIF3</fullName>
    </submittedName>
</protein>
<dbReference type="PATRIC" id="fig|128780.6.peg.2652"/>
<keyword evidence="2" id="KW-1185">Reference proteome</keyword>
<dbReference type="KEGG" id="sacz:AOT14_26260"/>
<dbReference type="Proteomes" id="UP000061010">
    <property type="component" value="Chromosome"/>
</dbReference>
<dbReference type="InterPro" id="IPR015867">
    <property type="entry name" value="N-reg_PII/ATP_PRibTrfase_C"/>
</dbReference>
<dbReference type="EMBL" id="CP012900">
    <property type="protein sequence ID" value="ALJ28986.1"/>
    <property type="molecule type" value="Genomic_DNA"/>
</dbReference>
<name>A0A0S1B1S1_9GAMM</name>
<dbReference type="SUPFAM" id="SSF102705">
    <property type="entry name" value="NIF3 (NGG1p interacting factor 3)-like"/>
    <property type="match status" value="1"/>
</dbReference>
<dbReference type="Gene3D" id="3.30.70.120">
    <property type="match status" value="1"/>
</dbReference>
<reference evidence="1 2" key="1">
    <citation type="journal article" date="2015" name="Genome Announc.">
        <title>Complete Genome Sequencing of Stenotrophomonas acidaminiphila ZAC14D2_NAIMI4_2, a Multidrug-Resistant Strain Isolated from Sediments of a Polluted River in Mexico, Uncovers New Antibiotic Resistance Genes and a Novel Class-II Lasso Peptide Biosynthesis Gene Cluster.</title>
        <authorList>
            <person name="Vinuesa P."/>
            <person name="Ochoa-Sanchez L.E."/>
        </authorList>
    </citation>
    <scope>NUCLEOTIDE SEQUENCE [LARGE SCALE GENOMIC DNA]</scope>
    <source>
        <strain evidence="1 2">ZAC14D2_NAIMI4_2</strain>
    </source>
</reference>